<feature type="transmembrane region" description="Helical" evidence="6">
    <location>
        <begin position="355"/>
        <end position="386"/>
    </location>
</feature>
<evidence type="ECO:0000256" key="2">
    <source>
        <dbReference type="ARBA" id="ARBA00022741"/>
    </source>
</evidence>
<keyword evidence="1" id="KW-0808">Transferase</keyword>
<dbReference type="InterPro" id="IPR011009">
    <property type="entry name" value="Kinase-like_dom_sf"/>
</dbReference>
<evidence type="ECO:0000313" key="9">
    <source>
        <dbReference type="Proteomes" id="UP000256661"/>
    </source>
</evidence>
<keyword evidence="6" id="KW-0472">Membrane</keyword>
<dbReference type="Gene3D" id="1.10.510.10">
    <property type="entry name" value="Transferase(Phosphotransferase) domain 1"/>
    <property type="match status" value="1"/>
</dbReference>
<dbReference type="Proteomes" id="UP000256661">
    <property type="component" value="Unassembled WGS sequence"/>
</dbReference>
<evidence type="ECO:0000259" key="7">
    <source>
        <dbReference type="PROSITE" id="PS50011"/>
    </source>
</evidence>
<dbReference type="Gene3D" id="3.30.200.20">
    <property type="entry name" value="Phosphorylase Kinase, domain 1"/>
    <property type="match status" value="1"/>
</dbReference>
<dbReference type="Pfam" id="PF00069">
    <property type="entry name" value="Pkinase"/>
    <property type="match status" value="1"/>
</dbReference>
<comment type="caution">
    <text evidence="8">The sequence shown here is derived from an EMBL/GenBank/DDBJ whole genome shotgun (WGS) entry which is preliminary data.</text>
</comment>
<dbReference type="PROSITE" id="PS00107">
    <property type="entry name" value="PROTEIN_KINASE_ATP"/>
    <property type="match status" value="1"/>
</dbReference>
<dbReference type="RefSeq" id="WP_211328688.1">
    <property type="nucleotide sequence ID" value="NZ_QTTT01000001.1"/>
</dbReference>
<keyword evidence="6" id="KW-1133">Transmembrane helix</keyword>
<feature type="transmembrane region" description="Helical" evidence="6">
    <location>
        <begin position="452"/>
        <end position="473"/>
    </location>
</feature>
<feature type="domain" description="Protein kinase" evidence="7">
    <location>
        <begin position="17"/>
        <end position="271"/>
    </location>
</feature>
<keyword evidence="6" id="KW-0812">Transmembrane</keyword>
<dbReference type="SUPFAM" id="SSF56112">
    <property type="entry name" value="Protein kinase-like (PK-like)"/>
    <property type="match status" value="1"/>
</dbReference>
<dbReference type="PANTHER" id="PTHR43289">
    <property type="entry name" value="MITOGEN-ACTIVATED PROTEIN KINASE KINASE KINASE 20-RELATED"/>
    <property type="match status" value="1"/>
</dbReference>
<dbReference type="PROSITE" id="PS00108">
    <property type="entry name" value="PROTEIN_KINASE_ST"/>
    <property type="match status" value="1"/>
</dbReference>
<dbReference type="PROSITE" id="PS50011">
    <property type="entry name" value="PROTEIN_KINASE_DOM"/>
    <property type="match status" value="1"/>
</dbReference>
<keyword evidence="4 5" id="KW-0067">ATP-binding</keyword>
<feature type="transmembrane region" description="Helical" evidence="6">
    <location>
        <begin position="494"/>
        <end position="515"/>
    </location>
</feature>
<dbReference type="InterPro" id="IPR008271">
    <property type="entry name" value="Ser/Thr_kinase_AS"/>
</dbReference>
<dbReference type="InterPro" id="IPR000719">
    <property type="entry name" value="Prot_kinase_dom"/>
</dbReference>
<evidence type="ECO:0000256" key="5">
    <source>
        <dbReference type="PROSITE-ProRule" id="PRU10141"/>
    </source>
</evidence>
<keyword evidence="2 5" id="KW-0547">Nucleotide-binding</keyword>
<protein>
    <submittedName>
        <fullName evidence="8">Serine/threonine protein kinase</fullName>
    </submittedName>
</protein>
<dbReference type="InterPro" id="IPR017441">
    <property type="entry name" value="Protein_kinase_ATP_BS"/>
</dbReference>
<evidence type="ECO:0000256" key="3">
    <source>
        <dbReference type="ARBA" id="ARBA00022777"/>
    </source>
</evidence>
<dbReference type="PANTHER" id="PTHR43289:SF34">
    <property type="entry name" value="SERINE_THREONINE-PROTEIN KINASE YBDM-RELATED"/>
    <property type="match status" value="1"/>
</dbReference>
<evidence type="ECO:0000256" key="1">
    <source>
        <dbReference type="ARBA" id="ARBA00022679"/>
    </source>
</evidence>
<evidence type="ECO:0000256" key="6">
    <source>
        <dbReference type="SAM" id="Phobius"/>
    </source>
</evidence>
<evidence type="ECO:0000313" key="8">
    <source>
        <dbReference type="EMBL" id="REE98941.1"/>
    </source>
</evidence>
<feature type="transmembrane region" description="Helical" evidence="6">
    <location>
        <begin position="426"/>
        <end position="446"/>
    </location>
</feature>
<feature type="binding site" evidence="5">
    <location>
        <position position="45"/>
    </location>
    <ligand>
        <name>ATP</name>
        <dbReference type="ChEBI" id="CHEBI:30616"/>
    </ligand>
</feature>
<dbReference type="GO" id="GO:0004674">
    <property type="term" value="F:protein serine/threonine kinase activity"/>
    <property type="evidence" value="ECO:0007669"/>
    <property type="project" value="UniProtKB-KW"/>
</dbReference>
<dbReference type="EMBL" id="QTTT01000001">
    <property type="protein sequence ID" value="REE98941.1"/>
    <property type="molecule type" value="Genomic_DNA"/>
</dbReference>
<dbReference type="GO" id="GO:0005524">
    <property type="term" value="F:ATP binding"/>
    <property type="evidence" value="ECO:0007669"/>
    <property type="project" value="UniProtKB-UniRule"/>
</dbReference>
<reference evidence="8 9" key="1">
    <citation type="submission" date="2018-08" db="EMBL/GenBank/DDBJ databases">
        <title>Sequencing the genomes of 1000 actinobacteria strains.</title>
        <authorList>
            <person name="Klenk H.-P."/>
        </authorList>
    </citation>
    <scope>NUCLEOTIDE SEQUENCE [LARGE SCALE GENOMIC DNA]</scope>
    <source>
        <strain evidence="8 9">DSM 43927</strain>
    </source>
</reference>
<proteinExistence type="predicted"/>
<keyword evidence="8" id="KW-0723">Serine/threonine-protein kinase</keyword>
<dbReference type="AlphaFoldDB" id="A0A3D9T559"/>
<dbReference type="SMART" id="SM00220">
    <property type="entry name" value="S_TKc"/>
    <property type="match status" value="1"/>
</dbReference>
<keyword evidence="9" id="KW-1185">Reference proteome</keyword>
<evidence type="ECO:0000256" key="4">
    <source>
        <dbReference type="ARBA" id="ARBA00022840"/>
    </source>
</evidence>
<dbReference type="CDD" id="cd14014">
    <property type="entry name" value="STKc_PknB_like"/>
    <property type="match status" value="1"/>
</dbReference>
<accession>A0A3D9T559</accession>
<name>A0A3D9T559_9ACTN</name>
<organism evidence="8 9">
    <name type="scientific">Thermomonospora umbrina</name>
    <dbReference type="NCBI Taxonomy" id="111806"/>
    <lineage>
        <taxon>Bacteria</taxon>
        <taxon>Bacillati</taxon>
        <taxon>Actinomycetota</taxon>
        <taxon>Actinomycetes</taxon>
        <taxon>Streptosporangiales</taxon>
        <taxon>Thermomonosporaceae</taxon>
        <taxon>Thermomonospora</taxon>
    </lineage>
</organism>
<keyword evidence="3 8" id="KW-0418">Kinase</keyword>
<sequence>MNQQSGELAHGGRIGPYRALSRLGEGGMGVVYRGTDPAGRDVAVKVLRPEIAADPTARRRLAREVDMMRRVLSPHVADVVDGDAAADPPYVVTRFVPGPSLDRTVAQEGPLTGAALRRVALGLAKALTAVHEAGVVHRDLKPGNVLMVGGAQGEPVVIDFGIAHAVDATRLTRTGTLTGTPGYLAPEVIDEEPATSASDVHAWAATVAFAATGVPPFGQGSLEVVLFNILNGRARLDGVPEPLLPLLGAALRRDPAARPTAAELVDALTVLDLGPEISHPRPEPRDTVTAFAPMTFPGPPGGGPALLVRGEEAPGGLPAHLQGGAPPPAVGQGTARPTRVVPRRRLAVGAAWSRLLAVLAVVLVVAVAIMMPVVGIVVAAAGAFGLRLWDSAALRASSGAAGEAGGRASPVAGDVVRAALRTALTLPYAAAFTVAVTLALASLVAVGVPTATLGACAWGVGAGAAALWTGPGVRAPRRQLERLFGVIAPEPRRIAVVGAALGVVAFVAVIGAVSLTPSFAPMYGLQNSVVSALDRFQSALP</sequence>
<gene>
    <name evidence="8" type="ORF">DFJ69_4439</name>
</gene>